<dbReference type="OrthoDB" id="9802503at2"/>
<keyword evidence="5 6" id="KW-0460">Magnesium</keyword>
<evidence type="ECO:0000256" key="2">
    <source>
        <dbReference type="ARBA" id="ARBA00022679"/>
    </source>
</evidence>
<feature type="site" description="Important for catalytic activity; stabilizes the transition state when the phosphoryl donor is PPi" evidence="6">
    <location>
        <position position="143"/>
    </location>
</feature>
<dbReference type="GO" id="GO:0047334">
    <property type="term" value="F:diphosphate-fructose-6-phosphate 1-phosphotransferase activity"/>
    <property type="evidence" value="ECO:0007669"/>
    <property type="project" value="UniProtKB-EC"/>
</dbReference>
<comment type="caution">
    <text evidence="6">Lacks conserved residue(s) required for the propagation of feature annotation.</text>
</comment>
<evidence type="ECO:0000256" key="5">
    <source>
        <dbReference type="ARBA" id="ARBA00022842"/>
    </source>
</evidence>
<accession>A0A1H9TB30</accession>
<evidence type="ECO:0000259" key="7">
    <source>
        <dbReference type="Pfam" id="PF00365"/>
    </source>
</evidence>
<dbReference type="Proteomes" id="UP000182471">
    <property type="component" value="Unassembled WGS sequence"/>
</dbReference>
<name>A0A1H9TB30_9FIRM</name>
<dbReference type="HAMAP" id="MF_01978">
    <property type="entry name" value="Phosphofructokinase_II_B2"/>
    <property type="match status" value="1"/>
</dbReference>
<feature type="binding site" evidence="6">
    <location>
        <position position="116"/>
    </location>
    <ligand>
        <name>Mg(2+)</name>
        <dbReference type="ChEBI" id="CHEBI:18420"/>
        <note>catalytic</note>
    </ligand>
</feature>
<evidence type="ECO:0000256" key="1">
    <source>
        <dbReference type="ARBA" id="ARBA00001946"/>
    </source>
</evidence>
<comment type="activity regulation">
    <text evidence="6">Non-allosteric.</text>
</comment>
<feature type="binding site" evidence="6">
    <location>
        <position position="13"/>
    </location>
    <ligand>
        <name>diphosphate</name>
        <dbReference type="ChEBI" id="CHEBI:33019"/>
    </ligand>
</feature>
<dbReference type="NCBIfam" id="NF010675">
    <property type="entry name" value="PRK14072.1"/>
    <property type="match status" value="1"/>
</dbReference>
<dbReference type="InterPro" id="IPR022953">
    <property type="entry name" value="ATP_PFK"/>
</dbReference>
<keyword evidence="4 6" id="KW-0418">Kinase</keyword>
<keyword evidence="6" id="KW-0963">Cytoplasm</keyword>
<dbReference type="Pfam" id="PF00365">
    <property type="entry name" value="PFK"/>
    <property type="match status" value="1"/>
</dbReference>
<feature type="binding site" evidence="6">
    <location>
        <begin position="190"/>
        <end position="192"/>
    </location>
    <ligand>
        <name>substrate</name>
    </ligand>
</feature>
<keyword evidence="6" id="KW-0324">Glycolysis</keyword>
<feature type="binding site" evidence="6">
    <location>
        <begin position="144"/>
        <end position="146"/>
    </location>
    <ligand>
        <name>substrate</name>
    </ligand>
</feature>
<dbReference type="Gene3D" id="3.40.50.460">
    <property type="entry name" value="Phosphofructokinase domain"/>
    <property type="match status" value="1"/>
</dbReference>
<keyword evidence="9" id="KW-1185">Reference proteome</keyword>
<dbReference type="EMBL" id="FOGW01000015">
    <property type="protein sequence ID" value="SER94520.1"/>
    <property type="molecule type" value="Genomic_DNA"/>
</dbReference>
<dbReference type="InterPro" id="IPR050929">
    <property type="entry name" value="PFKA"/>
</dbReference>
<comment type="similarity">
    <text evidence="6">Belongs to the phosphofructokinase type A (PFKA) family. PPi-dependent PFK group II subfamily. Clade 'B2' sub-subfamily.</text>
</comment>
<dbReference type="EC" id="2.7.1.90" evidence="6"/>
<dbReference type="InterPro" id="IPR011404">
    <property type="entry name" value="PPi-PFK"/>
</dbReference>
<dbReference type="SUPFAM" id="SSF53784">
    <property type="entry name" value="Phosphofructokinase"/>
    <property type="match status" value="1"/>
</dbReference>
<reference evidence="9" key="1">
    <citation type="submission" date="2016-10" db="EMBL/GenBank/DDBJ databases">
        <authorList>
            <person name="Varghese N."/>
            <person name="Submissions S."/>
        </authorList>
    </citation>
    <scope>NUCLEOTIDE SEQUENCE [LARGE SCALE GENOMIC DNA]</scope>
    <source>
        <strain evidence="9">S1b</strain>
    </source>
</reference>
<keyword evidence="2 6" id="KW-0808">Transferase</keyword>
<dbReference type="PIRSF" id="PIRSF036483">
    <property type="entry name" value="PFK_XF0274"/>
    <property type="match status" value="1"/>
</dbReference>
<evidence type="ECO:0000256" key="4">
    <source>
        <dbReference type="ARBA" id="ARBA00022777"/>
    </source>
</evidence>
<sequence length="415" mass="45677">MTQNNVLVAQSGGPTVAINSSLAGVIAATVESKNYDICYGALNGVTGILDERYLNLSQLVEQDSTVIDQIKTTPAMYLGSCRHKLPNFEDDVHPYEQIFSQFEKLNIKAFFYIGGNDSMDTVLKLSDYAKKINSNIRIIGIPKTIDNDLCMTDHTPGFGSAAKYVATSILEISHDTYIYKVKSVTIVEVMGRDAGWLTASAALARNEYSQAPHLIYLPEVAFDKKQFIEDIKKQLETTNNVIVAVSEGIRDKDGNYISAGETAEDTFGHAQLSGAGKALEYLVKEQLGVKVRSVEINVLQRCASHIASKTDLDEAFAQGQKAVEIASEGITAAMVVIKRLSNDPYTVEYGYAVIKNIANEAKSVPVEWINKEGNDITQELHDYLLPLIQGEVAINYHNGLPSYMNVSHLHKRSEK</sequence>
<evidence type="ECO:0000256" key="6">
    <source>
        <dbReference type="HAMAP-Rule" id="MF_01978"/>
    </source>
</evidence>
<evidence type="ECO:0000313" key="8">
    <source>
        <dbReference type="EMBL" id="SER94520.1"/>
    </source>
</evidence>
<comment type="function">
    <text evidence="6">Catalyzes the phosphorylation of D-fructose 6-phosphate, the first committing step of glycolysis. Uses inorganic phosphate (PPi) as phosphoryl donor instead of ATP like common ATP-dependent phosphofructokinases (ATP-PFKs), which renders the reaction reversible, and can thus function both in glycolysis and gluconeogenesis. Consistently, PPi-PFK can replace the enzymes of both the forward (ATP-PFK) and reverse (fructose-bisphosphatase (FBPase)) reactions.</text>
</comment>
<dbReference type="GO" id="GO:0003872">
    <property type="term" value="F:6-phosphofructokinase activity"/>
    <property type="evidence" value="ECO:0007669"/>
    <property type="project" value="UniProtKB-UniRule"/>
</dbReference>
<feature type="binding site" evidence="6">
    <location>
        <position position="247"/>
    </location>
    <ligand>
        <name>substrate</name>
    </ligand>
</feature>
<proteinExistence type="inferred from homology"/>
<dbReference type="GO" id="GO:0006002">
    <property type="term" value="P:fructose 6-phosphate metabolic process"/>
    <property type="evidence" value="ECO:0007669"/>
    <property type="project" value="InterPro"/>
</dbReference>
<dbReference type="Gene3D" id="3.40.50.450">
    <property type="match status" value="1"/>
</dbReference>
<comment type="cofactor">
    <cofactor evidence="1 6">
        <name>Mg(2+)</name>
        <dbReference type="ChEBI" id="CHEBI:18420"/>
    </cofactor>
</comment>
<dbReference type="InterPro" id="IPR035966">
    <property type="entry name" value="PKF_sf"/>
</dbReference>
<protein>
    <recommendedName>
        <fullName evidence="6">Pyrophosphate--fructose 6-phosphate 1-phosphotransferase</fullName>
        <ecNumber evidence="6">2.7.1.90</ecNumber>
    </recommendedName>
    <alternativeName>
        <fullName evidence="6">6-phosphofructokinase, pyrophosphate dependent</fullName>
    </alternativeName>
    <alternativeName>
        <fullName evidence="6">PPi-dependent phosphofructokinase</fullName>
        <shortName evidence="6">PPi-PFK</shortName>
    </alternativeName>
    <alternativeName>
        <fullName evidence="6">Pyrophosphate-dependent 6-phosphofructose-1-kinase</fullName>
    </alternativeName>
</protein>
<comment type="pathway">
    <text evidence="6">Carbohydrate degradation; glycolysis; D-glyceraldehyde 3-phosphate and glycerone phosphate from D-glucose: step 3/4.</text>
</comment>
<dbReference type="GO" id="GO:0005737">
    <property type="term" value="C:cytoplasm"/>
    <property type="evidence" value="ECO:0007669"/>
    <property type="project" value="UniProtKB-SubCell"/>
</dbReference>
<evidence type="ECO:0000256" key="3">
    <source>
        <dbReference type="ARBA" id="ARBA00022723"/>
    </source>
</evidence>
<evidence type="ECO:0000313" key="9">
    <source>
        <dbReference type="Proteomes" id="UP000182471"/>
    </source>
</evidence>
<comment type="catalytic activity">
    <reaction evidence="6">
        <text>beta-D-fructose 6-phosphate + diphosphate = beta-D-fructose 1,6-bisphosphate + phosphate + H(+)</text>
        <dbReference type="Rhea" id="RHEA:13613"/>
        <dbReference type="ChEBI" id="CHEBI:15378"/>
        <dbReference type="ChEBI" id="CHEBI:32966"/>
        <dbReference type="ChEBI" id="CHEBI:33019"/>
        <dbReference type="ChEBI" id="CHEBI:43474"/>
        <dbReference type="ChEBI" id="CHEBI:57634"/>
        <dbReference type="EC" id="2.7.1.90"/>
    </reaction>
</comment>
<dbReference type="UniPathway" id="UPA00109">
    <property type="reaction ID" value="UER00182"/>
</dbReference>
<keyword evidence="3 6" id="KW-0479">Metal-binding</keyword>
<feature type="site" description="Important for catalytic activity and substrate specificity; stabilizes the transition state when the phosphoryl donor is PPi; prevents ATP from binding by mimicking the alpha-phosphate group of ATP" evidence="6">
    <location>
        <position position="117"/>
    </location>
</feature>
<comment type="subunit">
    <text evidence="6">Homodimer.</text>
</comment>
<dbReference type="InterPro" id="IPR000023">
    <property type="entry name" value="Phosphofructokinase_dom"/>
</dbReference>
<dbReference type="AlphaFoldDB" id="A0A1H9TB30"/>
<organism evidence="8 9">
    <name type="scientific">Lachnobacterium bovis</name>
    <dbReference type="NCBI Taxonomy" id="140626"/>
    <lineage>
        <taxon>Bacteria</taxon>
        <taxon>Bacillati</taxon>
        <taxon>Bacillota</taxon>
        <taxon>Clostridia</taxon>
        <taxon>Lachnospirales</taxon>
        <taxon>Lachnospiraceae</taxon>
        <taxon>Lachnobacterium</taxon>
    </lineage>
</organism>
<dbReference type="PANTHER" id="PTHR45770">
    <property type="entry name" value="ATP-DEPENDENT 6-PHOSPHOFRUCTOKINASE 1"/>
    <property type="match status" value="1"/>
</dbReference>
<comment type="subcellular location">
    <subcellularLocation>
        <location evidence="6">Cytoplasm</location>
    </subcellularLocation>
</comment>
<dbReference type="PRINTS" id="PR00476">
    <property type="entry name" value="PHFRCTKINASE"/>
</dbReference>
<gene>
    <name evidence="6" type="primary">pfp</name>
    <name evidence="8" type="ORF">SAMN02910429_01568</name>
</gene>
<feature type="active site" description="Proton acceptor" evidence="6">
    <location>
        <position position="146"/>
    </location>
</feature>
<dbReference type="GO" id="GO:0046872">
    <property type="term" value="F:metal ion binding"/>
    <property type="evidence" value="ECO:0007669"/>
    <property type="project" value="UniProtKB-KW"/>
</dbReference>
<feature type="domain" description="Phosphofructokinase" evidence="7">
    <location>
        <begin position="5"/>
        <end position="324"/>
    </location>
</feature>
<dbReference type="RefSeq" id="WP_022750170.1">
    <property type="nucleotide sequence ID" value="NZ_FOGW01000015.1"/>
</dbReference>